<dbReference type="Pfam" id="PF01817">
    <property type="entry name" value="CM_2"/>
    <property type="match status" value="1"/>
</dbReference>
<accession>A0ABW2ZV32</accession>
<dbReference type="InterPro" id="IPR036263">
    <property type="entry name" value="Chorismate_II_sf"/>
</dbReference>
<evidence type="ECO:0000313" key="7">
    <source>
        <dbReference type="Proteomes" id="UP001597053"/>
    </source>
</evidence>
<gene>
    <name evidence="6" type="primary">aroQ</name>
    <name evidence="6" type="ORF">ACFQZ8_01055</name>
</gene>
<dbReference type="PANTHER" id="PTHR38041:SF2">
    <property type="entry name" value="SECRETED CHORISMATE MUTASE"/>
    <property type="match status" value="1"/>
</dbReference>
<feature type="domain" description="Chorismate mutase" evidence="5">
    <location>
        <begin position="21"/>
        <end position="117"/>
    </location>
</feature>
<reference evidence="7" key="1">
    <citation type="journal article" date="2019" name="Int. J. Syst. Evol. Microbiol.">
        <title>The Global Catalogue of Microorganisms (GCM) 10K type strain sequencing project: providing services to taxonomists for standard genome sequencing and annotation.</title>
        <authorList>
            <consortium name="The Broad Institute Genomics Platform"/>
            <consortium name="The Broad Institute Genome Sequencing Center for Infectious Disease"/>
            <person name="Wu L."/>
            <person name="Ma J."/>
        </authorList>
    </citation>
    <scope>NUCLEOTIDE SEQUENCE [LARGE SCALE GENOMIC DNA]</scope>
    <source>
        <strain evidence="7">JCM 32148</strain>
    </source>
</reference>
<dbReference type="SMART" id="SM00830">
    <property type="entry name" value="CM_2"/>
    <property type="match status" value="1"/>
</dbReference>
<evidence type="ECO:0000313" key="6">
    <source>
        <dbReference type="EMBL" id="MFD0782517.1"/>
    </source>
</evidence>
<dbReference type="PANTHER" id="PTHR38041">
    <property type="entry name" value="CHORISMATE MUTASE"/>
    <property type="match status" value="1"/>
</dbReference>
<dbReference type="PROSITE" id="PS51168">
    <property type="entry name" value="CHORISMATE_MUT_2"/>
    <property type="match status" value="1"/>
</dbReference>
<evidence type="ECO:0000256" key="3">
    <source>
        <dbReference type="ARBA" id="ARBA00022729"/>
    </source>
</evidence>
<dbReference type="InterPro" id="IPR002701">
    <property type="entry name" value="CM_II_prokaryot"/>
</dbReference>
<evidence type="ECO:0000256" key="1">
    <source>
        <dbReference type="ARBA" id="ARBA00004817"/>
    </source>
</evidence>
<name>A0ABW2ZV32_9ACTN</name>
<keyword evidence="3" id="KW-0732">Signal</keyword>
<dbReference type="GO" id="GO:0004106">
    <property type="term" value="F:chorismate mutase activity"/>
    <property type="evidence" value="ECO:0007669"/>
    <property type="project" value="UniProtKB-EC"/>
</dbReference>
<dbReference type="Gene3D" id="1.20.59.10">
    <property type="entry name" value="Chorismate mutase"/>
    <property type="match status" value="1"/>
</dbReference>
<dbReference type="Proteomes" id="UP001597053">
    <property type="component" value="Unassembled WGS sequence"/>
</dbReference>
<dbReference type="InterPro" id="IPR008240">
    <property type="entry name" value="Chorismate_mutase_periplasmic"/>
</dbReference>
<organism evidence="6 7">
    <name type="scientific">Micromonospora azadirachtae</name>
    <dbReference type="NCBI Taxonomy" id="1970735"/>
    <lineage>
        <taxon>Bacteria</taxon>
        <taxon>Bacillati</taxon>
        <taxon>Actinomycetota</taxon>
        <taxon>Actinomycetes</taxon>
        <taxon>Micromonosporales</taxon>
        <taxon>Micromonosporaceae</taxon>
        <taxon>Micromonospora</taxon>
    </lineage>
</organism>
<dbReference type="InterPro" id="IPR051331">
    <property type="entry name" value="Chorismate_mutase-related"/>
</dbReference>
<dbReference type="InterPro" id="IPR036979">
    <property type="entry name" value="CM_dom_sf"/>
</dbReference>
<evidence type="ECO:0000256" key="4">
    <source>
        <dbReference type="ARBA" id="ARBA00023235"/>
    </source>
</evidence>
<sequence length="214" mass="23668">MALSTESGLELRVRADVRTGMEWSDVNTPARTNVSVAEIEEQAALLMALSAQRLALGDKVAAAKYGSEIPINDEAREERLLADVVARSREIGLDPVLSHRFFKSQIEANKVLQRRLHALWADHPELRPRHSPDLESEVRPQLDAITKKMLFRLKSLQCAKKAADRLDGALRESLHDVHEEALRIALVPIRERAAALVTSDDGCRESSVGEAPAA</sequence>
<dbReference type="SUPFAM" id="SSF48600">
    <property type="entry name" value="Chorismate mutase II"/>
    <property type="match status" value="1"/>
</dbReference>
<evidence type="ECO:0000256" key="2">
    <source>
        <dbReference type="ARBA" id="ARBA00012404"/>
    </source>
</evidence>
<keyword evidence="7" id="KW-1185">Reference proteome</keyword>
<protein>
    <recommendedName>
        <fullName evidence="2">chorismate mutase</fullName>
        <ecNumber evidence="2">5.4.99.5</ecNumber>
    </recommendedName>
</protein>
<evidence type="ECO:0000259" key="5">
    <source>
        <dbReference type="PROSITE" id="PS51168"/>
    </source>
</evidence>
<dbReference type="EC" id="5.4.99.5" evidence="2"/>
<proteinExistence type="predicted"/>
<dbReference type="EMBL" id="JBHTHM010000012">
    <property type="protein sequence ID" value="MFD0782517.1"/>
    <property type="molecule type" value="Genomic_DNA"/>
</dbReference>
<comment type="caution">
    <text evidence="6">The sequence shown here is derived from an EMBL/GenBank/DDBJ whole genome shotgun (WGS) entry which is preliminary data.</text>
</comment>
<dbReference type="NCBIfam" id="TIGR01806">
    <property type="entry name" value="CM_mono2"/>
    <property type="match status" value="1"/>
</dbReference>
<keyword evidence="4 6" id="KW-0413">Isomerase</keyword>
<comment type="pathway">
    <text evidence="1">Metabolic intermediate biosynthesis; prephenate biosynthesis; prephenate from chorismate: step 1/1.</text>
</comment>